<proteinExistence type="predicted"/>
<feature type="region of interest" description="Disordered" evidence="1">
    <location>
        <begin position="523"/>
        <end position="545"/>
    </location>
</feature>
<gene>
    <name evidence="2" type="ORF">FSB_LOCUS55877</name>
</gene>
<reference evidence="2" key="1">
    <citation type="submission" date="2018-02" db="EMBL/GenBank/DDBJ databases">
        <authorList>
            <person name="Cohen D.B."/>
            <person name="Kent A.D."/>
        </authorList>
    </citation>
    <scope>NUCLEOTIDE SEQUENCE</scope>
</reference>
<evidence type="ECO:0008006" key="3">
    <source>
        <dbReference type="Google" id="ProtNLM"/>
    </source>
</evidence>
<dbReference type="PANTHER" id="PTHR46033">
    <property type="entry name" value="PROTEIN MAIN-LIKE 2"/>
    <property type="match status" value="1"/>
</dbReference>
<feature type="compositionally biased region" description="Basic and acidic residues" evidence="1">
    <location>
        <begin position="523"/>
        <end position="536"/>
    </location>
</feature>
<dbReference type="GO" id="GO:0010073">
    <property type="term" value="P:meristem maintenance"/>
    <property type="evidence" value="ECO:0007669"/>
    <property type="project" value="InterPro"/>
</dbReference>
<evidence type="ECO:0000256" key="1">
    <source>
        <dbReference type="SAM" id="MobiDB-lite"/>
    </source>
</evidence>
<name>A0A2N9IUE0_FAGSY</name>
<dbReference type="EMBL" id="OIVN01006216">
    <property type="protein sequence ID" value="SPD27995.1"/>
    <property type="molecule type" value="Genomic_DNA"/>
</dbReference>
<accession>A0A2N9IUE0</accession>
<sequence length="545" mass="61276">METLHFISNGEDPYPAENSKRKRRTRSISTFLNAMPLFNVPNIKSTSSSSRATESRTRSSMEIPNLLINKLNHHSSKALKGDVPQNVKSRCSVAGLKDWWKNMHANVKANVSSAGLNPFLDAMVQYSGHVDITLALLSKLIPLNELVDQPDQIEVLLGCVPEYVKDEIGAYDWGSAAYVTLFDYMVRFSLCAQSLGGYLLIWDIWAYEYLRLGASCLKDTREDAYPHMLCWVNSNRVPSSRHLSTFPELRCRLDIITPSEGLVEKGNTEEKEDDEEDYKVSSSEESDVFCISPPRHQHEEEMPIPQVEGLPTLPSDGQFGINFAQECYAMIGSLKRMQLTLTYIAHTERTRMAGQMAELNRQVDQRREFRGGGASSSSGAPPLYYCHTPVNFYAPYHPQPLMGFNVPLANVGGSSPYAESPHGVRMDSDLLHASLKFWAPEDHVFRFKMDEICPTIEDFSAILGVDSNLPTVILTPFLIGKIEQNLQSVEKADSMCSRSKSFLLTASYRAWITGKVGAKENARNTAREEQLKITRKESKKRLREA</sequence>
<feature type="region of interest" description="Disordered" evidence="1">
    <location>
        <begin position="1"/>
        <end position="24"/>
    </location>
</feature>
<protein>
    <recommendedName>
        <fullName evidence="3">Aminotransferase-like plant mobile domain-containing protein</fullName>
    </recommendedName>
</protein>
<dbReference type="AlphaFoldDB" id="A0A2N9IUE0"/>
<organism evidence="2">
    <name type="scientific">Fagus sylvatica</name>
    <name type="common">Beechnut</name>
    <dbReference type="NCBI Taxonomy" id="28930"/>
    <lineage>
        <taxon>Eukaryota</taxon>
        <taxon>Viridiplantae</taxon>
        <taxon>Streptophyta</taxon>
        <taxon>Embryophyta</taxon>
        <taxon>Tracheophyta</taxon>
        <taxon>Spermatophyta</taxon>
        <taxon>Magnoliopsida</taxon>
        <taxon>eudicotyledons</taxon>
        <taxon>Gunneridae</taxon>
        <taxon>Pentapetalae</taxon>
        <taxon>rosids</taxon>
        <taxon>fabids</taxon>
        <taxon>Fagales</taxon>
        <taxon>Fagaceae</taxon>
        <taxon>Fagus</taxon>
    </lineage>
</organism>
<dbReference type="PANTHER" id="PTHR46033:SF1">
    <property type="entry name" value="PROTEIN MAIN-LIKE 2"/>
    <property type="match status" value="1"/>
</dbReference>
<dbReference type="InterPro" id="IPR044824">
    <property type="entry name" value="MAIN-like"/>
</dbReference>
<evidence type="ECO:0000313" key="2">
    <source>
        <dbReference type="EMBL" id="SPD27995.1"/>
    </source>
</evidence>